<organism evidence="6 7">
    <name type="scientific">Aspergillus taichungensis</name>
    <dbReference type="NCBI Taxonomy" id="482145"/>
    <lineage>
        <taxon>Eukaryota</taxon>
        <taxon>Fungi</taxon>
        <taxon>Dikarya</taxon>
        <taxon>Ascomycota</taxon>
        <taxon>Pezizomycotina</taxon>
        <taxon>Eurotiomycetes</taxon>
        <taxon>Eurotiomycetidae</taxon>
        <taxon>Eurotiales</taxon>
        <taxon>Aspergillaceae</taxon>
        <taxon>Aspergillus</taxon>
        <taxon>Aspergillus subgen. Circumdati</taxon>
    </lineage>
</organism>
<dbReference type="PANTHER" id="PTHR31544">
    <property type="entry name" value="AIG2-LIKE PROTEIN D"/>
    <property type="match status" value="1"/>
</dbReference>
<dbReference type="GO" id="GO:0016740">
    <property type="term" value="F:transferase activity"/>
    <property type="evidence" value="ECO:0007669"/>
    <property type="project" value="UniProtKB-KW"/>
</dbReference>
<dbReference type="InterPro" id="IPR045038">
    <property type="entry name" value="AIG2-like"/>
</dbReference>
<dbReference type="CDD" id="cd06661">
    <property type="entry name" value="GGCT_like"/>
    <property type="match status" value="1"/>
</dbReference>
<evidence type="ECO:0000256" key="4">
    <source>
        <dbReference type="SAM" id="MobiDB-lite"/>
    </source>
</evidence>
<dbReference type="EMBL" id="KZ559591">
    <property type="protein sequence ID" value="PLN77672.1"/>
    <property type="molecule type" value="Genomic_DNA"/>
</dbReference>
<dbReference type="OrthoDB" id="1044435at2759"/>
<dbReference type="Gene3D" id="3.10.490.10">
    <property type="entry name" value="Gamma-glutamyl cyclotransferase-like"/>
    <property type="match status" value="1"/>
</dbReference>
<feature type="domain" description="Gamma-glutamylcyclotransferase AIG2-like" evidence="5">
    <location>
        <begin position="6"/>
        <end position="71"/>
    </location>
</feature>
<dbReference type="PANTHER" id="PTHR31544:SF2">
    <property type="entry name" value="AIG2-LIKE PROTEIN D"/>
    <property type="match status" value="1"/>
</dbReference>
<dbReference type="AlphaFoldDB" id="A0A2J5HKR4"/>
<comment type="similarity">
    <text evidence="1">Belongs to the gamma-glutamylcyclotransferase family.</text>
</comment>
<dbReference type="InterPro" id="IPR013024">
    <property type="entry name" value="GGCT-like"/>
</dbReference>
<feature type="region of interest" description="Disordered" evidence="4">
    <location>
        <begin position="128"/>
        <end position="170"/>
    </location>
</feature>
<feature type="region of interest" description="Disordered" evidence="4">
    <location>
        <begin position="62"/>
        <end position="85"/>
    </location>
</feature>
<accession>A0A2J5HKR4</accession>
<evidence type="ECO:0000313" key="7">
    <source>
        <dbReference type="Proteomes" id="UP000235023"/>
    </source>
</evidence>
<protein>
    <recommendedName>
        <fullName evidence="3">Putative gamma-glutamylcyclotransferase</fullName>
    </recommendedName>
</protein>
<proteinExistence type="inferred from homology"/>
<keyword evidence="7" id="KW-1185">Reference proteome</keyword>
<keyword evidence="2" id="KW-0808">Transferase</keyword>
<sequence>MGDHVLFFYGTLMAPQILHRVIHGSPTPEAWQKALLTFKPAVLHGYRRHRVRGADYPGIARVSTSSDTINGSSSPSPSTTRGEGLDKTASVFGTVVSGLTQGDLHRLDIYEGAEYAKERVSVRILQESLPESEDRISSSNGTGIGIDNGSSSSRTAAGMKTATDPDPETDRHLRDVLEAAGAEIADEGEEVEADTYVWSADAGMLEEAEWDFEAFKRDKMAWWVNASEDEW</sequence>
<evidence type="ECO:0000256" key="2">
    <source>
        <dbReference type="ARBA" id="ARBA00022679"/>
    </source>
</evidence>
<dbReference type="Pfam" id="PF06094">
    <property type="entry name" value="GGACT"/>
    <property type="match status" value="1"/>
</dbReference>
<evidence type="ECO:0000259" key="5">
    <source>
        <dbReference type="Pfam" id="PF06094"/>
    </source>
</evidence>
<feature type="compositionally biased region" description="Low complexity" evidence="4">
    <location>
        <begin position="63"/>
        <end position="80"/>
    </location>
</feature>
<evidence type="ECO:0000313" key="6">
    <source>
        <dbReference type="EMBL" id="PLN77672.1"/>
    </source>
</evidence>
<reference evidence="7" key="1">
    <citation type="submission" date="2017-12" db="EMBL/GenBank/DDBJ databases">
        <authorList>
            <consortium name="DOE Joint Genome Institute"/>
            <person name="Mondo S.J."/>
            <person name="Kjaerbolling I."/>
            <person name="Vesth T.C."/>
            <person name="Frisvad J.C."/>
            <person name="Nybo J.L."/>
            <person name="Theobald S."/>
            <person name="Kuo A."/>
            <person name="Bowyer P."/>
            <person name="Matsuda Y."/>
            <person name="Lyhne E.K."/>
            <person name="Kogle M.E."/>
            <person name="Clum A."/>
            <person name="Lipzen A."/>
            <person name="Salamov A."/>
            <person name="Ngan C.Y."/>
            <person name="Daum C."/>
            <person name="Chiniquy J."/>
            <person name="Barry K."/>
            <person name="LaButti K."/>
            <person name="Haridas S."/>
            <person name="Simmons B.A."/>
            <person name="Magnuson J.K."/>
            <person name="Mortensen U.H."/>
            <person name="Larsen T.O."/>
            <person name="Grigoriev I.V."/>
            <person name="Baker S.E."/>
            <person name="Andersen M.R."/>
            <person name="Nordberg H.P."/>
            <person name="Cantor M.N."/>
            <person name="Hua S.X."/>
        </authorList>
    </citation>
    <scope>NUCLEOTIDE SEQUENCE [LARGE SCALE GENOMIC DNA]</scope>
    <source>
        <strain evidence="7">IBT 19404</strain>
    </source>
</reference>
<evidence type="ECO:0000256" key="3">
    <source>
        <dbReference type="ARBA" id="ARBA00030602"/>
    </source>
</evidence>
<dbReference type="SUPFAM" id="SSF110857">
    <property type="entry name" value="Gamma-glutamyl cyclotransferase-like"/>
    <property type="match status" value="1"/>
</dbReference>
<name>A0A2J5HKR4_9EURO</name>
<dbReference type="InterPro" id="IPR036568">
    <property type="entry name" value="GGCT-like_sf"/>
</dbReference>
<gene>
    <name evidence="6" type="ORF">BDW42DRAFT_176488</name>
</gene>
<evidence type="ECO:0000256" key="1">
    <source>
        <dbReference type="ARBA" id="ARBA00008861"/>
    </source>
</evidence>
<dbReference type="Proteomes" id="UP000235023">
    <property type="component" value="Unassembled WGS sequence"/>
</dbReference>
<dbReference type="InterPro" id="IPR009288">
    <property type="entry name" value="AIG2-like_dom"/>
</dbReference>